<dbReference type="Gene3D" id="2.40.10.10">
    <property type="entry name" value="Trypsin-like serine proteases"/>
    <property type="match status" value="1"/>
</dbReference>
<name>A0A250JTU8_9BACT</name>
<organism evidence="2 3">
    <name type="scientific">Corallococcus macrosporus DSM 14697</name>
    <dbReference type="NCBI Taxonomy" id="1189310"/>
    <lineage>
        <taxon>Bacteria</taxon>
        <taxon>Pseudomonadati</taxon>
        <taxon>Myxococcota</taxon>
        <taxon>Myxococcia</taxon>
        <taxon>Myxococcales</taxon>
        <taxon>Cystobacterineae</taxon>
        <taxon>Myxococcaceae</taxon>
        <taxon>Corallococcus</taxon>
    </lineage>
</organism>
<dbReference type="KEGG" id="mmas:MYMAC_002730"/>
<dbReference type="Proteomes" id="UP000217343">
    <property type="component" value="Chromosome"/>
</dbReference>
<reference evidence="2 3" key="1">
    <citation type="submission" date="2017-06" db="EMBL/GenBank/DDBJ databases">
        <title>Sequencing and comparative analysis of myxobacterial genomes.</title>
        <authorList>
            <person name="Rupp O."/>
            <person name="Goesmann A."/>
            <person name="Sogaard-Andersen L."/>
        </authorList>
    </citation>
    <scope>NUCLEOTIDE SEQUENCE [LARGE SCALE GENOMIC DNA]</scope>
    <source>
        <strain evidence="2 3">DSM 14697</strain>
    </source>
</reference>
<dbReference type="InterPro" id="IPR009003">
    <property type="entry name" value="Peptidase_S1_PA"/>
</dbReference>
<protein>
    <recommendedName>
        <fullName evidence="4">Serine protease</fullName>
    </recommendedName>
</protein>
<proteinExistence type="predicted"/>
<dbReference type="RefSeq" id="WP_095958403.1">
    <property type="nucleotide sequence ID" value="NZ_CP022203.1"/>
</dbReference>
<dbReference type="EMBL" id="CP022203">
    <property type="protein sequence ID" value="ATB47123.1"/>
    <property type="molecule type" value="Genomic_DNA"/>
</dbReference>
<feature type="chain" id="PRO_5012648375" description="Serine protease" evidence="1">
    <location>
        <begin position="20"/>
        <end position="207"/>
    </location>
</feature>
<dbReference type="SUPFAM" id="SSF50494">
    <property type="entry name" value="Trypsin-like serine proteases"/>
    <property type="match status" value="1"/>
</dbReference>
<sequence>MSRLLPPLLLLCLAPFASAAADAGRPSRADLQRVLERHGRSVVHVKGPRKAGPGVFVGAAGQVLTSVAPVDASFTGLNATTVEHDGKSLPARVVLASQDLQVAVLAAPDGTYPAAPVKVLRDGDSLEGHWLVGVLPATKRQPARPVLARARAARAPFYDVPLALPAGSPVFDADGRLVAVVVKKHRRGCRVLPLNAVKVELASVDMP</sequence>
<feature type="signal peptide" evidence="1">
    <location>
        <begin position="1"/>
        <end position="19"/>
    </location>
</feature>
<dbReference type="OrthoDB" id="5381645at2"/>
<accession>A0A250JTU8</accession>
<dbReference type="AlphaFoldDB" id="A0A250JTU8"/>
<evidence type="ECO:0000313" key="2">
    <source>
        <dbReference type="EMBL" id="ATB47123.1"/>
    </source>
</evidence>
<dbReference type="InterPro" id="IPR043504">
    <property type="entry name" value="Peptidase_S1_PA_chymotrypsin"/>
</dbReference>
<evidence type="ECO:0000313" key="3">
    <source>
        <dbReference type="Proteomes" id="UP000217343"/>
    </source>
</evidence>
<keyword evidence="3" id="KW-1185">Reference proteome</keyword>
<keyword evidence="1" id="KW-0732">Signal</keyword>
<evidence type="ECO:0008006" key="4">
    <source>
        <dbReference type="Google" id="ProtNLM"/>
    </source>
</evidence>
<gene>
    <name evidence="2" type="ORF">MYMAC_002730</name>
</gene>
<evidence type="ECO:0000256" key="1">
    <source>
        <dbReference type="SAM" id="SignalP"/>
    </source>
</evidence>